<keyword evidence="3" id="KW-1185">Reference proteome</keyword>
<name>A0A2R4X3A4_9EURY</name>
<evidence type="ECO:0000256" key="1">
    <source>
        <dbReference type="SAM" id="MobiDB-lite"/>
    </source>
</evidence>
<reference evidence="2 3" key="1">
    <citation type="submission" date="2018-04" db="EMBL/GenBank/DDBJ databases">
        <title>Halococcoides cellulosivorans gen. nov., sp. nov., an extremely halophilic cellulose-utilizing haloarchaeon from hypersaline lakes.</title>
        <authorList>
            <person name="Sorokin D.Y."/>
            <person name="Toshchakov S.V."/>
            <person name="Samarov N.I."/>
            <person name="Korzhenkov A."/>
            <person name="Kublanov I.V."/>
        </authorList>
    </citation>
    <scope>NUCLEOTIDE SEQUENCE [LARGE SCALE GENOMIC DNA]</scope>
    <source>
        <strain evidence="2 3">HArcel1</strain>
    </source>
</reference>
<evidence type="ECO:0000313" key="3">
    <source>
        <dbReference type="Proteomes" id="UP000244727"/>
    </source>
</evidence>
<dbReference type="AlphaFoldDB" id="A0A2R4X3A4"/>
<feature type="region of interest" description="Disordered" evidence="1">
    <location>
        <begin position="78"/>
        <end position="112"/>
    </location>
</feature>
<feature type="compositionally biased region" description="Acidic residues" evidence="1">
    <location>
        <begin position="78"/>
        <end position="101"/>
    </location>
</feature>
<dbReference type="KEGG" id="harc:HARCEL1_11475"/>
<feature type="compositionally biased region" description="Basic and acidic residues" evidence="1">
    <location>
        <begin position="102"/>
        <end position="112"/>
    </location>
</feature>
<sequence length="279" mass="30981">MGSVTIDLDGDTERALHVEADLLGFDDVETYLAWIVRRRYAIDHGSERDQLLREYAERMRDLNLDNVQTPPGVLAEDADAEADDATAGDAEEGEAAAEEGSDEVHLVEPPRPDRMRIDRVKDDDLADVAASLTDVEGDRLDAFVRQAVSKTRDRLGGEAGTGIDYDAREQRGGVRPGGEITDLDAIEVPGWDEELIERRRTAVGAALALLKSEGEARRSDFVEELYAEFPAGYDSSSAWWDCIKQGLRQVDRVKPAREGCRTWGFRSTPGRVRRISYEA</sequence>
<evidence type="ECO:0000313" key="2">
    <source>
        <dbReference type="EMBL" id="AWB28279.1"/>
    </source>
</evidence>
<gene>
    <name evidence="2" type="ORF">HARCEL1_11475</name>
</gene>
<protein>
    <submittedName>
        <fullName evidence="2">Uncharacterized protein</fullName>
    </submittedName>
</protein>
<accession>A0A2R4X3A4</accession>
<organism evidence="2 3">
    <name type="scientific">Halococcoides cellulosivorans</name>
    <dbReference type="NCBI Taxonomy" id="1679096"/>
    <lineage>
        <taxon>Archaea</taxon>
        <taxon>Methanobacteriati</taxon>
        <taxon>Methanobacteriota</taxon>
        <taxon>Stenosarchaea group</taxon>
        <taxon>Halobacteria</taxon>
        <taxon>Halobacteriales</taxon>
        <taxon>Haloarculaceae</taxon>
        <taxon>Halococcoides</taxon>
    </lineage>
</organism>
<dbReference type="EMBL" id="CP028858">
    <property type="protein sequence ID" value="AWB28279.1"/>
    <property type="molecule type" value="Genomic_DNA"/>
</dbReference>
<proteinExistence type="predicted"/>
<dbReference type="Proteomes" id="UP000244727">
    <property type="component" value="Chromosome"/>
</dbReference>